<keyword evidence="4" id="KW-1185">Reference proteome</keyword>
<sequence length="567" mass="64999">MFLKRLVVKSLNLGIIRDITFHKGVNLIIDRSVKKRTETGNSVGKTTALRAIDFCLGAKQDGFYIDPEFKTEDTLIKDYLINNEVTFDLEVVNLNGKVTKISRKAMSGSKTYAVIDEEVFTNLKSFHDSLKSLLFMNSSSKPSFRQIITRFIRSSSDKMSNALRTLTMASNADYETLNLFLFGFNDASVLSEKQHIVKLLKKTEKEYDVLLKIRSKNALEQSLAVIVRDIENKERDAEEFKLSDSYSSQIIELNEIRGEISNLSQYLSSLEMKRMLNNKAIDNLVTQQDKTDPNELKKLYVEATERIGQLSKTFEMALNFHNKMLIKKTDFIKSQMSYLAKSIDNTRAELTSWLEKESYILKELSKLGSLNDLQIIHKELNKLYESKGDFESSLMQIKEFESRIESLQMKLQVISTEIEKEINNFNDNLSTFNKYFSEYTRELYNDEFILAYEVHKENYVFKLEPLGAIQTKGNQGDGKKKAQVTALDLAYLSSLEEKRAKTLRFVAHDGIEAIHANQIKTLFDIAAGIDGQYILAILQDKLSSVDNGFIEDNTVLKLSESNKFFKI</sequence>
<evidence type="ECO:0000313" key="3">
    <source>
        <dbReference type="EMBL" id="PLR35051.1"/>
    </source>
</evidence>
<reference evidence="3 4" key="1">
    <citation type="submission" date="2017-12" db="EMBL/GenBank/DDBJ databases">
        <title>Characterization of six clinical isolates of Enterochimera gen. nov., a novel genus of the Yersiniaciae family and the three species Enterochimera arupensis sp. nov., Enterochimera coloradensis sp. nov, and Enterochimera californica sp. nov.</title>
        <authorList>
            <person name="Rossi A."/>
            <person name="Fisher M."/>
        </authorList>
    </citation>
    <scope>NUCLEOTIDE SEQUENCE [LARGE SCALE GENOMIC DNA]</scope>
    <source>
        <strain evidence="4">2015-Iso6</strain>
    </source>
</reference>
<organism evidence="3 4">
    <name type="scientific">Chimaeribacter californicus</name>
    <dbReference type="NCBI Taxonomy" id="2060067"/>
    <lineage>
        <taxon>Bacteria</taxon>
        <taxon>Pseudomonadati</taxon>
        <taxon>Pseudomonadota</taxon>
        <taxon>Gammaproteobacteria</taxon>
        <taxon>Enterobacterales</taxon>
        <taxon>Yersiniaceae</taxon>
        <taxon>Chimaeribacter</taxon>
    </lineage>
</organism>
<name>A0A2N5E2Y8_9GAMM</name>
<comment type="caution">
    <text evidence="3">The sequence shown here is derived from an EMBL/GenBank/DDBJ whole genome shotgun (WGS) entry which is preliminary data.</text>
</comment>
<accession>A0A2N5E2Y8</accession>
<evidence type="ECO:0000313" key="4">
    <source>
        <dbReference type="Proteomes" id="UP000234240"/>
    </source>
</evidence>
<dbReference type="Gene3D" id="3.40.50.300">
    <property type="entry name" value="P-loop containing nucleotide triphosphate hydrolases"/>
    <property type="match status" value="1"/>
</dbReference>
<feature type="domain" description="DUF2326" evidence="2">
    <location>
        <begin position="440"/>
        <end position="567"/>
    </location>
</feature>
<dbReference type="AlphaFoldDB" id="A0A2N5E2Y8"/>
<dbReference type="InterPro" id="IPR018760">
    <property type="entry name" value="DUF2326"/>
</dbReference>
<feature type="coiled-coil region" evidence="1">
    <location>
        <begin position="397"/>
        <end position="424"/>
    </location>
</feature>
<keyword evidence="1" id="KW-0175">Coiled coil</keyword>
<evidence type="ECO:0000259" key="2">
    <source>
        <dbReference type="Pfam" id="PF10088"/>
    </source>
</evidence>
<evidence type="ECO:0000256" key="1">
    <source>
        <dbReference type="SAM" id="Coils"/>
    </source>
</evidence>
<protein>
    <submittedName>
        <fullName evidence="3">DUF2326 domain-containing protein</fullName>
    </submittedName>
</protein>
<proteinExistence type="predicted"/>
<gene>
    <name evidence="3" type="ORF">CYR55_14210</name>
</gene>
<dbReference type="InterPro" id="IPR027417">
    <property type="entry name" value="P-loop_NTPase"/>
</dbReference>
<dbReference type="Pfam" id="PF10088">
    <property type="entry name" value="DUF2326"/>
    <property type="match status" value="1"/>
</dbReference>
<dbReference type="RefSeq" id="WP_101816865.1">
    <property type="nucleotide sequence ID" value="NZ_PJZF01000012.1"/>
</dbReference>
<dbReference type="Proteomes" id="UP000234240">
    <property type="component" value="Unassembled WGS sequence"/>
</dbReference>
<dbReference type="OrthoDB" id="5140926at2"/>
<dbReference type="EMBL" id="PJZF01000012">
    <property type="protein sequence ID" value="PLR35051.1"/>
    <property type="molecule type" value="Genomic_DNA"/>
</dbReference>